<gene>
    <name evidence="1" type="ORF">JK364_00525</name>
</gene>
<dbReference type="RefSeq" id="WP_201846363.1">
    <property type="nucleotide sequence ID" value="NZ_JAERRG010000001.1"/>
</dbReference>
<evidence type="ECO:0000313" key="2">
    <source>
        <dbReference type="Proteomes" id="UP000621510"/>
    </source>
</evidence>
<sequence>MNSTGLESRHISIRIDRPAEEVYAYASDPAHLPAWAQGLGGTIEKIGDQWVAASSPMGRVVVSFAPLNDFGVLDHHVTLPSGMTVYNPVRVIYNATGSEVVFTLRRQPQMSDADFERDASMVADDLARLRKLMESKS</sequence>
<dbReference type="Proteomes" id="UP000621510">
    <property type="component" value="Unassembled WGS sequence"/>
</dbReference>
<dbReference type="InterPro" id="IPR023393">
    <property type="entry name" value="START-like_dom_sf"/>
</dbReference>
<organism evidence="1 2">
    <name type="scientific">Streptomyces endocoffeicus</name>
    <dbReference type="NCBI Taxonomy" id="2898945"/>
    <lineage>
        <taxon>Bacteria</taxon>
        <taxon>Bacillati</taxon>
        <taxon>Actinomycetota</taxon>
        <taxon>Actinomycetes</taxon>
        <taxon>Kitasatosporales</taxon>
        <taxon>Streptomycetaceae</taxon>
        <taxon>Streptomyces</taxon>
    </lineage>
</organism>
<name>A0ABS1PGE0_9ACTN</name>
<comment type="caution">
    <text evidence="1">The sequence shown here is derived from an EMBL/GenBank/DDBJ whole genome shotgun (WGS) entry which is preliminary data.</text>
</comment>
<proteinExistence type="predicted"/>
<accession>A0ABS1PGE0</accession>
<dbReference type="SUPFAM" id="SSF55961">
    <property type="entry name" value="Bet v1-like"/>
    <property type="match status" value="1"/>
</dbReference>
<protein>
    <submittedName>
        <fullName evidence="1">SRPBCC family protein</fullName>
    </submittedName>
</protein>
<dbReference type="Gene3D" id="3.30.530.20">
    <property type="match status" value="1"/>
</dbReference>
<dbReference type="EMBL" id="JAERRG010000001">
    <property type="protein sequence ID" value="MBL1110906.1"/>
    <property type="molecule type" value="Genomic_DNA"/>
</dbReference>
<evidence type="ECO:0000313" key="1">
    <source>
        <dbReference type="EMBL" id="MBL1110906.1"/>
    </source>
</evidence>
<keyword evidence="2" id="KW-1185">Reference proteome</keyword>
<reference evidence="1 2" key="1">
    <citation type="submission" date="2021-01" db="EMBL/GenBank/DDBJ databases">
        <title>WGS of actinomycetes isolated from Thailand.</title>
        <authorList>
            <person name="Thawai C."/>
        </authorList>
    </citation>
    <scope>NUCLEOTIDE SEQUENCE [LARGE SCALE GENOMIC DNA]</scope>
    <source>
        <strain evidence="1 2">CA3R110</strain>
    </source>
</reference>